<proteinExistence type="predicted"/>
<comment type="caution">
    <text evidence="2">The sequence shown here is derived from an EMBL/GenBank/DDBJ whole genome shotgun (WGS) entry which is preliminary data.</text>
</comment>
<evidence type="ECO:0000313" key="3">
    <source>
        <dbReference type="Proteomes" id="UP001642484"/>
    </source>
</evidence>
<reference evidence="2 3" key="1">
    <citation type="submission" date="2024-02" db="EMBL/GenBank/DDBJ databases">
        <authorList>
            <person name="Chen Y."/>
            <person name="Shah S."/>
            <person name="Dougan E. K."/>
            <person name="Thang M."/>
            <person name="Chan C."/>
        </authorList>
    </citation>
    <scope>NUCLEOTIDE SEQUENCE [LARGE SCALE GENOMIC DNA]</scope>
</reference>
<evidence type="ECO:0000256" key="1">
    <source>
        <dbReference type="SAM" id="SignalP"/>
    </source>
</evidence>
<feature type="signal peptide" evidence="1">
    <location>
        <begin position="1"/>
        <end position="22"/>
    </location>
</feature>
<dbReference type="Proteomes" id="UP001642484">
    <property type="component" value="Unassembled WGS sequence"/>
</dbReference>
<evidence type="ECO:0000313" key="2">
    <source>
        <dbReference type="EMBL" id="CAK9058124.1"/>
    </source>
</evidence>
<accession>A0ABP0N3F3</accession>
<keyword evidence="3" id="KW-1185">Reference proteome</keyword>
<organism evidence="2 3">
    <name type="scientific">Durusdinium trenchii</name>
    <dbReference type="NCBI Taxonomy" id="1381693"/>
    <lineage>
        <taxon>Eukaryota</taxon>
        <taxon>Sar</taxon>
        <taxon>Alveolata</taxon>
        <taxon>Dinophyceae</taxon>
        <taxon>Suessiales</taxon>
        <taxon>Symbiodiniaceae</taxon>
        <taxon>Durusdinium</taxon>
    </lineage>
</organism>
<dbReference type="EMBL" id="CAXAMN010021339">
    <property type="protein sequence ID" value="CAK9058124.1"/>
    <property type="molecule type" value="Genomic_DNA"/>
</dbReference>
<keyword evidence="1" id="KW-0732">Signal</keyword>
<sequence length="96" mass="10455">MGAEITWAALALGLAMLPLELQELLKTVELEVCVFQSREVTVYQSALDSKVAPGPLKLAQRGQIASRGPPTGPGGFDWAWTPRTAHRIAWSAWRPS</sequence>
<protein>
    <submittedName>
        <fullName evidence="2">Uncharacterized protein</fullName>
    </submittedName>
</protein>
<name>A0ABP0N3F3_9DINO</name>
<gene>
    <name evidence="2" type="ORF">CCMP2556_LOCUS28649</name>
</gene>
<feature type="chain" id="PRO_5045119771" evidence="1">
    <location>
        <begin position="23"/>
        <end position="96"/>
    </location>
</feature>